<dbReference type="PANTHER" id="PTHR42698:SF1">
    <property type="entry name" value="GTPASE ERA, MITOCHONDRIAL"/>
    <property type="match status" value="1"/>
</dbReference>
<dbReference type="Pfam" id="PF00350">
    <property type="entry name" value="Dynamin_N"/>
    <property type="match status" value="1"/>
</dbReference>
<feature type="domain" description="Dynamin N-terminal" evidence="3">
    <location>
        <begin position="64"/>
        <end position="246"/>
    </location>
</feature>
<keyword evidence="2" id="KW-0472">Membrane</keyword>
<dbReference type="InterPro" id="IPR027417">
    <property type="entry name" value="P-loop_NTPase"/>
</dbReference>
<feature type="region of interest" description="Disordered" evidence="1">
    <location>
        <begin position="414"/>
        <end position="456"/>
    </location>
</feature>
<dbReference type="GO" id="GO:0005829">
    <property type="term" value="C:cytosol"/>
    <property type="evidence" value="ECO:0007669"/>
    <property type="project" value="TreeGrafter"/>
</dbReference>
<dbReference type="PANTHER" id="PTHR42698">
    <property type="entry name" value="GTPASE ERA"/>
    <property type="match status" value="1"/>
</dbReference>
<dbReference type="EMBL" id="JAGSMN010000080">
    <property type="protein sequence ID" value="MBR7672243.1"/>
    <property type="molecule type" value="Genomic_DNA"/>
</dbReference>
<evidence type="ECO:0000256" key="2">
    <source>
        <dbReference type="SAM" id="Phobius"/>
    </source>
</evidence>
<feature type="region of interest" description="Disordered" evidence="1">
    <location>
        <begin position="1"/>
        <end position="70"/>
    </location>
</feature>
<evidence type="ECO:0000313" key="5">
    <source>
        <dbReference type="Proteomes" id="UP000675554"/>
    </source>
</evidence>
<evidence type="ECO:0000313" key="4">
    <source>
        <dbReference type="EMBL" id="MBR7672243.1"/>
    </source>
</evidence>
<feature type="transmembrane region" description="Helical" evidence="2">
    <location>
        <begin position="571"/>
        <end position="590"/>
    </location>
</feature>
<protein>
    <submittedName>
        <fullName evidence="4">Dynamin family protein</fullName>
    </submittedName>
</protein>
<dbReference type="SUPFAM" id="SSF52540">
    <property type="entry name" value="P-loop containing nucleoside triphosphate hydrolases"/>
    <property type="match status" value="1"/>
</dbReference>
<keyword evidence="2" id="KW-1133">Transmembrane helix</keyword>
<dbReference type="Proteomes" id="UP000675554">
    <property type="component" value="Unassembled WGS sequence"/>
</dbReference>
<gene>
    <name evidence="4" type="ORF">KDA82_04200</name>
</gene>
<dbReference type="GO" id="GO:0043024">
    <property type="term" value="F:ribosomal small subunit binding"/>
    <property type="evidence" value="ECO:0007669"/>
    <property type="project" value="TreeGrafter"/>
</dbReference>
<evidence type="ECO:0000259" key="3">
    <source>
        <dbReference type="Pfam" id="PF00350"/>
    </source>
</evidence>
<sequence>AAGRPGDRDGRVSAGQPPPGARLVEYAPRLGQFPPLHARPRQPDQLAQRPEPLPQRVVAGMGAGATGSGKSSLFNALAEGRFSETGMRRPTTALPVACTWEAEEAGGADGLLDRLGIAPDVRHRATDRTVPEHGRPAPGPQAERETDSTSTDLASTDPASTDAANRGAARTDTAPATPLDGLVLIDLPDHDSVAEGHREQVDKLLRLVDAVVWVVDPEKYADAVLHERYLRPLAGYAEVTFVVLNQTDRLPGEATGTVLDDLRRLLDEDGMALGEHGEPGARVLATSALTGDGVAELRAELADFVATRNAPVLRLSADVDGAVERLRPVYADPAPGPGSGLAPVTGAAGVECAQEPVGLTERVREDFEDRLASAVGATAAGQAAERAWLRHAERSCGTSWSRLLRRYRAGAEAGARRNGDVAVPSVPSGSTDGGVVHGADEEADGEADPPRPGPSVARPVVAQAVRELSERASAGLPEAWALTVRDAAWRGAEALPEALDEAVREEAPERVGAEDSGCSGADFAPAAGGPRPRPPWWTAATTAQGLLTALQLLGVLWLLAAMAGLSDGAGWLPVLLMAGGSLGGPLLAWGCRTAARGPARAYGLEEERRLRRLAAGCGRTRVLEPVAAELLRYREVREQYVIAAGDRVGI</sequence>
<feature type="region of interest" description="Disordered" evidence="1">
    <location>
        <begin position="510"/>
        <end position="531"/>
    </location>
</feature>
<dbReference type="GO" id="GO:0019843">
    <property type="term" value="F:rRNA binding"/>
    <property type="evidence" value="ECO:0007669"/>
    <property type="project" value="TreeGrafter"/>
</dbReference>
<feature type="compositionally biased region" description="Basic and acidic residues" evidence="1">
    <location>
        <begin position="1"/>
        <end position="11"/>
    </location>
</feature>
<feature type="region of interest" description="Disordered" evidence="1">
    <location>
        <begin position="122"/>
        <end position="175"/>
    </location>
</feature>
<name>A0A8T4INZ6_9ACTN</name>
<dbReference type="AlphaFoldDB" id="A0A8T4INZ6"/>
<dbReference type="GO" id="GO:0000028">
    <property type="term" value="P:ribosomal small subunit assembly"/>
    <property type="evidence" value="ECO:0007669"/>
    <property type="project" value="TreeGrafter"/>
</dbReference>
<feature type="compositionally biased region" description="Basic and acidic residues" evidence="1">
    <location>
        <begin position="122"/>
        <end position="135"/>
    </location>
</feature>
<dbReference type="InterPro" id="IPR045063">
    <property type="entry name" value="Dynamin_N"/>
</dbReference>
<feature type="non-terminal residue" evidence="4">
    <location>
        <position position="1"/>
    </location>
</feature>
<keyword evidence="2" id="KW-0812">Transmembrane</keyword>
<organism evidence="4 5">
    <name type="scientific">Streptomyces daliensis</name>
    <dbReference type="NCBI Taxonomy" id="299421"/>
    <lineage>
        <taxon>Bacteria</taxon>
        <taxon>Bacillati</taxon>
        <taxon>Actinomycetota</taxon>
        <taxon>Actinomycetes</taxon>
        <taxon>Kitasatosporales</taxon>
        <taxon>Streptomycetaceae</taxon>
        <taxon>Streptomyces</taxon>
    </lineage>
</organism>
<evidence type="ECO:0000256" key="1">
    <source>
        <dbReference type="SAM" id="MobiDB-lite"/>
    </source>
</evidence>
<reference evidence="4" key="1">
    <citation type="submission" date="2021-04" db="EMBL/GenBank/DDBJ databases">
        <title>Sequencing of actinobacteria type strains.</title>
        <authorList>
            <person name="Nguyen G.-S."/>
            <person name="Wentzel A."/>
        </authorList>
    </citation>
    <scope>NUCLEOTIDE SEQUENCE</scope>
    <source>
        <strain evidence="4">DSM 42095</strain>
    </source>
</reference>
<proteinExistence type="predicted"/>
<dbReference type="Gene3D" id="3.40.50.300">
    <property type="entry name" value="P-loop containing nucleotide triphosphate hydrolases"/>
    <property type="match status" value="1"/>
</dbReference>
<dbReference type="InterPro" id="IPR005662">
    <property type="entry name" value="GTPase_Era-like"/>
</dbReference>
<feature type="compositionally biased region" description="Low complexity" evidence="1">
    <location>
        <begin position="148"/>
        <end position="164"/>
    </location>
</feature>
<accession>A0A8T4INZ6</accession>
<dbReference type="GO" id="GO:0005525">
    <property type="term" value="F:GTP binding"/>
    <property type="evidence" value="ECO:0007669"/>
    <property type="project" value="InterPro"/>
</dbReference>
<keyword evidence="5" id="KW-1185">Reference proteome</keyword>
<comment type="caution">
    <text evidence="4">The sequence shown here is derived from an EMBL/GenBank/DDBJ whole genome shotgun (WGS) entry which is preliminary data.</text>
</comment>